<keyword evidence="2" id="KW-1185">Reference proteome</keyword>
<name>A0A388KAY8_CHABU</name>
<sequence>MYREQMSESRDWRTRTETCKANVGRLEKQLMDTHQSLSECRKDLRNEEKSNRDAQEGYNLCTDESVLLQQNLTSATERLDHCEQKLRTATR</sequence>
<proteinExistence type="predicted"/>
<evidence type="ECO:0000313" key="2">
    <source>
        <dbReference type="Proteomes" id="UP000265515"/>
    </source>
</evidence>
<evidence type="ECO:0000313" key="1">
    <source>
        <dbReference type="EMBL" id="GBG67210.1"/>
    </source>
</evidence>
<reference evidence="1 2" key="1">
    <citation type="journal article" date="2018" name="Cell">
        <title>The Chara Genome: Secondary Complexity and Implications for Plant Terrestrialization.</title>
        <authorList>
            <person name="Nishiyama T."/>
            <person name="Sakayama H."/>
            <person name="Vries J.D."/>
            <person name="Buschmann H."/>
            <person name="Saint-Marcoux D."/>
            <person name="Ullrich K.K."/>
            <person name="Haas F.B."/>
            <person name="Vanderstraeten L."/>
            <person name="Becker D."/>
            <person name="Lang D."/>
            <person name="Vosolsobe S."/>
            <person name="Rombauts S."/>
            <person name="Wilhelmsson P.K.I."/>
            <person name="Janitza P."/>
            <person name="Kern R."/>
            <person name="Heyl A."/>
            <person name="Rumpler F."/>
            <person name="Villalobos L.I.A.C."/>
            <person name="Clay J.M."/>
            <person name="Skokan R."/>
            <person name="Toyoda A."/>
            <person name="Suzuki Y."/>
            <person name="Kagoshima H."/>
            <person name="Schijlen E."/>
            <person name="Tajeshwar N."/>
            <person name="Catarino B."/>
            <person name="Hetherington A.J."/>
            <person name="Saltykova A."/>
            <person name="Bonnot C."/>
            <person name="Breuninger H."/>
            <person name="Symeonidi A."/>
            <person name="Radhakrishnan G.V."/>
            <person name="Van Nieuwerburgh F."/>
            <person name="Deforce D."/>
            <person name="Chang C."/>
            <person name="Karol K.G."/>
            <person name="Hedrich R."/>
            <person name="Ulvskov P."/>
            <person name="Glockner G."/>
            <person name="Delwiche C.F."/>
            <person name="Petrasek J."/>
            <person name="Van de Peer Y."/>
            <person name="Friml J."/>
            <person name="Beilby M."/>
            <person name="Dolan L."/>
            <person name="Kohara Y."/>
            <person name="Sugano S."/>
            <person name="Fujiyama A."/>
            <person name="Delaux P.-M."/>
            <person name="Quint M."/>
            <person name="TheiBen G."/>
            <person name="Hagemann M."/>
            <person name="Harholt J."/>
            <person name="Dunand C."/>
            <person name="Zachgo S."/>
            <person name="Langdale J."/>
            <person name="Maumus F."/>
            <person name="Straeten D.V.D."/>
            <person name="Gould S.B."/>
            <person name="Rensing S.A."/>
        </authorList>
    </citation>
    <scope>NUCLEOTIDE SEQUENCE [LARGE SCALE GENOMIC DNA]</scope>
    <source>
        <strain evidence="1 2">S276</strain>
    </source>
</reference>
<dbReference type="Gramene" id="GBG67210">
    <property type="protein sequence ID" value="GBG67210"/>
    <property type="gene ID" value="CBR_g84873"/>
</dbReference>
<accession>A0A388KAY8</accession>
<protein>
    <submittedName>
        <fullName evidence="1">Uncharacterized protein</fullName>
    </submittedName>
</protein>
<dbReference type="AlphaFoldDB" id="A0A388KAY8"/>
<organism evidence="1 2">
    <name type="scientific">Chara braunii</name>
    <name type="common">Braun's stonewort</name>
    <dbReference type="NCBI Taxonomy" id="69332"/>
    <lineage>
        <taxon>Eukaryota</taxon>
        <taxon>Viridiplantae</taxon>
        <taxon>Streptophyta</taxon>
        <taxon>Charophyceae</taxon>
        <taxon>Charales</taxon>
        <taxon>Characeae</taxon>
        <taxon>Chara</taxon>
    </lineage>
</organism>
<comment type="caution">
    <text evidence="1">The sequence shown here is derived from an EMBL/GenBank/DDBJ whole genome shotgun (WGS) entry which is preliminary data.</text>
</comment>
<dbReference type="EMBL" id="BFEA01000084">
    <property type="protein sequence ID" value="GBG67210.1"/>
    <property type="molecule type" value="Genomic_DNA"/>
</dbReference>
<gene>
    <name evidence="1" type="ORF">CBR_g84873</name>
</gene>
<dbReference type="Proteomes" id="UP000265515">
    <property type="component" value="Unassembled WGS sequence"/>
</dbReference>